<dbReference type="Pfam" id="PF12146">
    <property type="entry name" value="Hydrolase_4"/>
    <property type="match status" value="1"/>
</dbReference>
<sequence length="286" mass="32847">MKSITRAPHSKAVIVLVHGMQEHSNRYQAFCDYLAQHGYSSVRYDLIGHGQNLPTQLKGYFGFKGWHNFISQLHKYVQLAHREFPDQPVILFGHSMGTIIIRSYIQKYDDFDGMILSGTPFYNPLWVFGKLISSGIVMAKGAKSKSRLLDKLTTGQFIKKIPHPKTNLDWLSHNSKDVQSYIDDPDCGFSFTSQGYNDLYEGMREVGHLRYFHSNHPVPVLFLNGRDDPCAGKKSQVQSSLNMLVKAGYHDLTHHSYPKMRHEILFERDATVVMNDIVNWLERKVN</sequence>
<proteinExistence type="predicted"/>
<evidence type="ECO:0000259" key="1">
    <source>
        <dbReference type="Pfam" id="PF12146"/>
    </source>
</evidence>
<dbReference type="GO" id="GO:0016787">
    <property type="term" value="F:hydrolase activity"/>
    <property type="evidence" value="ECO:0007669"/>
    <property type="project" value="UniProtKB-KW"/>
</dbReference>
<dbReference type="RefSeq" id="WP_204784957.1">
    <property type="nucleotide sequence ID" value="NZ_CALVGD010000075.1"/>
</dbReference>
<reference evidence="2 3" key="1">
    <citation type="journal article" date="2021" name="Sci. Rep.">
        <title>The distribution of antibiotic resistance genes in chicken gut microbiota commensals.</title>
        <authorList>
            <person name="Juricova H."/>
            <person name="Matiasovicova J."/>
            <person name="Kubasova T."/>
            <person name="Cejkova D."/>
            <person name="Rychlik I."/>
        </authorList>
    </citation>
    <scope>NUCLEOTIDE SEQUENCE [LARGE SCALE GENOMIC DNA]</scope>
    <source>
        <strain evidence="2 3">An574</strain>
    </source>
</reference>
<keyword evidence="2" id="KW-0378">Hydrolase</keyword>
<dbReference type="SUPFAM" id="SSF53474">
    <property type="entry name" value="alpha/beta-Hydrolases"/>
    <property type="match status" value="1"/>
</dbReference>
<evidence type="ECO:0000313" key="3">
    <source>
        <dbReference type="Proteomes" id="UP000785625"/>
    </source>
</evidence>
<dbReference type="PANTHER" id="PTHR11614">
    <property type="entry name" value="PHOSPHOLIPASE-RELATED"/>
    <property type="match status" value="1"/>
</dbReference>
<protein>
    <submittedName>
        <fullName evidence="2">Alpha/beta fold hydrolase</fullName>
    </submittedName>
</protein>
<feature type="domain" description="Serine aminopeptidase S33" evidence="1">
    <location>
        <begin position="9"/>
        <end position="269"/>
    </location>
</feature>
<organism evidence="2 3">
    <name type="scientific">Limosilactobacillus coleohominis</name>
    <dbReference type="NCBI Taxonomy" id="181675"/>
    <lineage>
        <taxon>Bacteria</taxon>
        <taxon>Bacillati</taxon>
        <taxon>Bacillota</taxon>
        <taxon>Bacilli</taxon>
        <taxon>Lactobacillales</taxon>
        <taxon>Lactobacillaceae</taxon>
        <taxon>Limosilactobacillus</taxon>
    </lineage>
</organism>
<gene>
    <name evidence="2" type="ORF">H5975_03925</name>
</gene>
<dbReference type="InterPro" id="IPR022742">
    <property type="entry name" value="Hydrolase_4"/>
</dbReference>
<dbReference type="EMBL" id="JACJKU010000027">
    <property type="protein sequence ID" value="MBM6940641.1"/>
    <property type="molecule type" value="Genomic_DNA"/>
</dbReference>
<name>A0ABS2GXP8_9LACO</name>
<evidence type="ECO:0000313" key="2">
    <source>
        <dbReference type="EMBL" id="MBM6940641.1"/>
    </source>
</evidence>
<dbReference type="Gene3D" id="3.40.50.1820">
    <property type="entry name" value="alpha/beta hydrolase"/>
    <property type="match status" value="1"/>
</dbReference>
<dbReference type="Proteomes" id="UP000785625">
    <property type="component" value="Unassembled WGS sequence"/>
</dbReference>
<keyword evidence="3" id="KW-1185">Reference proteome</keyword>
<dbReference type="InterPro" id="IPR029058">
    <property type="entry name" value="AB_hydrolase_fold"/>
</dbReference>
<accession>A0ABS2GXP8</accession>
<comment type="caution">
    <text evidence="2">The sequence shown here is derived from an EMBL/GenBank/DDBJ whole genome shotgun (WGS) entry which is preliminary data.</text>
</comment>
<dbReference type="InterPro" id="IPR051044">
    <property type="entry name" value="MAG_DAG_Lipase"/>
</dbReference>